<evidence type="ECO:0000313" key="2">
    <source>
        <dbReference type="Proteomes" id="UP000054485"/>
    </source>
</evidence>
<organism evidence="1 2">
    <name type="scientific">Suillus luteus UH-Slu-Lm8-n1</name>
    <dbReference type="NCBI Taxonomy" id="930992"/>
    <lineage>
        <taxon>Eukaryota</taxon>
        <taxon>Fungi</taxon>
        <taxon>Dikarya</taxon>
        <taxon>Basidiomycota</taxon>
        <taxon>Agaricomycotina</taxon>
        <taxon>Agaricomycetes</taxon>
        <taxon>Agaricomycetidae</taxon>
        <taxon>Boletales</taxon>
        <taxon>Suillineae</taxon>
        <taxon>Suillaceae</taxon>
        <taxon>Suillus</taxon>
    </lineage>
</organism>
<dbReference type="InParanoid" id="A0A0D0B9W0"/>
<reference evidence="2" key="2">
    <citation type="submission" date="2015-01" db="EMBL/GenBank/DDBJ databases">
        <title>Evolutionary Origins and Diversification of the Mycorrhizal Mutualists.</title>
        <authorList>
            <consortium name="DOE Joint Genome Institute"/>
            <consortium name="Mycorrhizal Genomics Consortium"/>
            <person name="Kohler A."/>
            <person name="Kuo A."/>
            <person name="Nagy L.G."/>
            <person name="Floudas D."/>
            <person name="Copeland A."/>
            <person name="Barry K.W."/>
            <person name="Cichocki N."/>
            <person name="Veneault-Fourrey C."/>
            <person name="LaButti K."/>
            <person name="Lindquist E.A."/>
            <person name="Lipzen A."/>
            <person name="Lundell T."/>
            <person name="Morin E."/>
            <person name="Murat C."/>
            <person name="Riley R."/>
            <person name="Ohm R."/>
            <person name="Sun H."/>
            <person name="Tunlid A."/>
            <person name="Henrissat B."/>
            <person name="Grigoriev I.V."/>
            <person name="Hibbett D.S."/>
            <person name="Martin F."/>
        </authorList>
    </citation>
    <scope>NUCLEOTIDE SEQUENCE [LARGE SCALE GENOMIC DNA]</scope>
    <source>
        <strain evidence="2">UH-Slu-Lm8-n1</strain>
    </source>
</reference>
<gene>
    <name evidence="1" type="ORF">CY34DRAFT_804147</name>
</gene>
<dbReference type="EMBL" id="KN835220">
    <property type="protein sequence ID" value="KIK43142.1"/>
    <property type="molecule type" value="Genomic_DNA"/>
</dbReference>
<proteinExistence type="predicted"/>
<reference evidence="1 2" key="1">
    <citation type="submission" date="2014-04" db="EMBL/GenBank/DDBJ databases">
        <authorList>
            <consortium name="DOE Joint Genome Institute"/>
            <person name="Kuo A."/>
            <person name="Ruytinx J."/>
            <person name="Rineau F."/>
            <person name="Colpaert J."/>
            <person name="Kohler A."/>
            <person name="Nagy L.G."/>
            <person name="Floudas D."/>
            <person name="Copeland A."/>
            <person name="Barry K.W."/>
            <person name="Cichocki N."/>
            <person name="Veneault-Fourrey C."/>
            <person name="LaButti K."/>
            <person name="Lindquist E.A."/>
            <person name="Lipzen A."/>
            <person name="Lundell T."/>
            <person name="Morin E."/>
            <person name="Murat C."/>
            <person name="Sun H."/>
            <person name="Tunlid A."/>
            <person name="Henrissat B."/>
            <person name="Grigoriev I.V."/>
            <person name="Hibbett D.S."/>
            <person name="Martin F."/>
            <person name="Nordberg H.P."/>
            <person name="Cantor M.N."/>
            <person name="Hua S.X."/>
        </authorList>
    </citation>
    <scope>NUCLEOTIDE SEQUENCE [LARGE SCALE GENOMIC DNA]</scope>
    <source>
        <strain evidence="1 2">UH-Slu-Lm8-n1</strain>
    </source>
</reference>
<name>A0A0D0B9W0_9AGAM</name>
<accession>A0A0D0B9W0</accession>
<dbReference type="AlphaFoldDB" id="A0A0D0B9W0"/>
<sequence length="76" mass="8270">MEHDKERVRGETGCQDQHLLPACMSEGCIALDYVSSQAVGHPGDIVGTRWAKNSELSICYCTVNQESPSTETLAKS</sequence>
<dbReference type="Proteomes" id="UP000054485">
    <property type="component" value="Unassembled WGS sequence"/>
</dbReference>
<evidence type="ECO:0000313" key="1">
    <source>
        <dbReference type="EMBL" id="KIK43142.1"/>
    </source>
</evidence>
<protein>
    <submittedName>
        <fullName evidence="1">Uncharacterized protein</fullName>
    </submittedName>
</protein>
<keyword evidence="2" id="KW-1185">Reference proteome</keyword>
<dbReference type="HOGENOM" id="CLU_2656124_0_0_1"/>